<keyword evidence="3" id="KW-1185">Reference proteome</keyword>
<comment type="caution">
    <text evidence="2">The sequence shown here is derived from an EMBL/GenBank/DDBJ whole genome shotgun (WGS) entry which is preliminary data.</text>
</comment>
<dbReference type="GO" id="GO:0003735">
    <property type="term" value="F:structural constituent of ribosome"/>
    <property type="evidence" value="ECO:0007669"/>
    <property type="project" value="InterPro"/>
</dbReference>
<dbReference type="Pfam" id="PF00542">
    <property type="entry name" value="Ribosomal_L12"/>
    <property type="match status" value="1"/>
</dbReference>
<evidence type="ECO:0000313" key="2">
    <source>
        <dbReference type="EMBL" id="TWF82877.1"/>
    </source>
</evidence>
<dbReference type="RefSeq" id="WP_145910142.1">
    <property type="nucleotide sequence ID" value="NZ_BAAAMZ010000009.1"/>
</dbReference>
<name>A0A561T6Z5_9ACTN</name>
<organism evidence="2 3">
    <name type="scientific">Kitasatospora viridis</name>
    <dbReference type="NCBI Taxonomy" id="281105"/>
    <lineage>
        <taxon>Bacteria</taxon>
        <taxon>Bacillati</taxon>
        <taxon>Actinomycetota</taxon>
        <taxon>Actinomycetes</taxon>
        <taxon>Kitasatosporales</taxon>
        <taxon>Streptomycetaceae</taxon>
        <taxon>Kitasatospora</taxon>
    </lineage>
</organism>
<accession>A0A561T6Z5</accession>
<dbReference type="OrthoDB" id="3872576at2"/>
<dbReference type="SUPFAM" id="SSF54736">
    <property type="entry name" value="ClpS-like"/>
    <property type="match status" value="1"/>
</dbReference>
<gene>
    <name evidence="2" type="ORF">FHX73_14359</name>
</gene>
<dbReference type="GO" id="GO:0005840">
    <property type="term" value="C:ribosome"/>
    <property type="evidence" value="ECO:0007669"/>
    <property type="project" value="UniProtKB-KW"/>
</dbReference>
<evidence type="ECO:0000313" key="3">
    <source>
        <dbReference type="Proteomes" id="UP000317940"/>
    </source>
</evidence>
<keyword evidence="2" id="KW-0687">Ribonucleoprotein</keyword>
<protein>
    <submittedName>
        <fullName evidence="2">Large subunit ribosomal protein L7/L12</fullName>
    </submittedName>
</protein>
<dbReference type="GO" id="GO:0006412">
    <property type="term" value="P:translation"/>
    <property type="evidence" value="ECO:0007669"/>
    <property type="project" value="InterPro"/>
</dbReference>
<keyword evidence="2" id="KW-0689">Ribosomal protein</keyword>
<feature type="domain" description="Large ribosomal subunit protein bL12 C-terminal" evidence="1">
    <location>
        <begin position="17"/>
        <end position="79"/>
    </location>
</feature>
<dbReference type="AlphaFoldDB" id="A0A561T6Z5"/>
<dbReference type="Gene3D" id="3.30.1390.10">
    <property type="match status" value="1"/>
</dbReference>
<dbReference type="InterPro" id="IPR014719">
    <property type="entry name" value="Ribosomal_bL12_C/ClpS-like"/>
</dbReference>
<sequence>MGEVRYFTLVCDDVPYSVVLTDPGPRTMDVLKEISRLTGLSLWHGKLLIGQLPATVLGDQPEAWARAAVSALRAAGAVAQAVEQDAWGVV</sequence>
<reference evidence="2 3" key="1">
    <citation type="submission" date="2019-06" db="EMBL/GenBank/DDBJ databases">
        <title>Sequencing the genomes of 1000 actinobacteria strains.</title>
        <authorList>
            <person name="Klenk H.-P."/>
        </authorList>
    </citation>
    <scope>NUCLEOTIDE SEQUENCE [LARGE SCALE GENOMIC DNA]</scope>
    <source>
        <strain evidence="2 3">DSM 44826</strain>
    </source>
</reference>
<evidence type="ECO:0000259" key="1">
    <source>
        <dbReference type="Pfam" id="PF00542"/>
    </source>
</evidence>
<dbReference type="EMBL" id="VIWT01000004">
    <property type="protein sequence ID" value="TWF82877.1"/>
    <property type="molecule type" value="Genomic_DNA"/>
</dbReference>
<dbReference type="InterPro" id="IPR013823">
    <property type="entry name" value="Ribosomal_bL12_C"/>
</dbReference>
<dbReference type="Proteomes" id="UP000317940">
    <property type="component" value="Unassembled WGS sequence"/>
</dbReference>
<proteinExistence type="predicted"/>